<keyword evidence="5" id="KW-0418">Kinase</keyword>
<dbReference type="GO" id="GO:0005737">
    <property type="term" value="C:cytoplasm"/>
    <property type="evidence" value="ECO:0007669"/>
    <property type="project" value="TreeGrafter"/>
</dbReference>
<evidence type="ECO:0000313" key="11">
    <source>
        <dbReference type="EMBL" id="ASS73667.1"/>
    </source>
</evidence>
<dbReference type="InterPro" id="IPR029099">
    <property type="entry name" value="Pribosyltran_N"/>
</dbReference>
<dbReference type="RefSeq" id="WP_094234927.1">
    <property type="nucleotide sequence ID" value="NZ_CP022657.1"/>
</dbReference>
<dbReference type="CDD" id="cd06223">
    <property type="entry name" value="PRTases_typeI"/>
    <property type="match status" value="1"/>
</dbReference>
<dbReference type="FunFam" id="3.40.50.2020:FF:000014">
    <property type="entry name" value="Ribose-phosphate pyrophosphokinase 1"/>
    <property type="match status" value="1"/>
</dbReference>
<dbReference type="Pfam" id="PF00156">
    <property type="entry name" value="Pribosyltran"/>
    <property type="match status" value="1"/>
</dbReference>
<feature type="domain" description="Phosphoribosyltransferase" evidence="9">
    <location>
        <begin position="150"/>
        <end position="244"/>
    </location>
</feature>
<keyword evidence="4" id="KW-0547">Nucleotide-binding</keyword>
<evidence type="ECO:0000256" key="3">
    <source>
        <dbReference type="ARBA" id="ARBA00022727"/>
    </source>
</evidence>
<evidence type="ECO:0000256" key="4">
    <source>
        <dbReference type="ARBA" id="ARBA00022741"/>
    </source>
</evidence>
<proteinExistence type="inferred from homology"/>
<dbReference type="GO" id="GO:0000287">
    <property type="term" value="F:magnesium ion binding"/>
    <property type="evidence" value="ECO:0007669"/>
    <property type="project" value="InterPro"/>
</dbReference>
<dbReference type="SMART" id="SM01400">
    <property type="entry name" value="Pribosyltran_N"/>
    <property type="match status" value="1"/>
</dbReference>
<dbReference type="InterPro" id="IPR000836">
    <property type="entry name" value="PRTase_dom"/>
</dbReference>
<gene>
    <name evidence="11" type="ORF">CIG75_00870</name>
</gene>
<dbReference type="PANTHER" id="PTHR10210">
    <property type="entry name" value="RIBOSE-PHOSPHATE DIPHOSPHOKINASE FAMILY MEMBER"/>
    <property type="match status" value="1"/>
</dbReference>
<evidence type="ECO:0000259" key="10">
    <source>
        <dbReference type="Pfam" id="PF13793"/>
    </source>
</evidence>
<organism evidence="11 12">
    <name type="scientific">Tumebacillus algifaecis</name>
    <dbReference type="NCBI Taxonomy" id="1214604"/>
    <lineage>
        <taxon>Bacteria</taxon>
        <taxon>Bacillati</taxon>
        <taxon>Bacillota</taxon>
        <taxon>Bacilli</taxon>
        <taxon>Bacillales</taxon>
        <taxon>Alicyclobacillaceae</taxon>
        <taxon>Tumebacillus</taxon>
    </lineage>
</organism>
<dbReference type="InterPro" id="IPR029057">
    <property type="entry name" value="PRTase-like"/>
</dbReference>
<evidence type="ECO:0000313" key="12">
    <source>
        <dbReference type="Proteomes" id="UP000214688"/>
    </source>
</evidence>
<keyword evidence="12" id="KW-1185">Reference proteome</keyword>
<evidence type="ECO:0000256" key="8">
    <source>
        <dbReference type="RuleBase" id="RU004324"/>
    </source>
</evidence>
<sequence>MDNAILLVGPGSEHLGDGLHEVTGIPLGQVSRRIFPDQEVCVRVDASLQGKVVFILQNTQQPQERHLQQLYQLVEVAANQGAEQIICIVPYLAYSRQDRRTHEGEPESGLIVLRTLQMLGADKIVTVDVHNPRLLERASLPAVNLTTETLFADFFMNQDLVDPVIVSPDRGGSARVGSVASITRFPTLVLKKNKDVTGYTWYDISDLHLKGRDVVVLDDLCSSGSTFIPLAQYLREVGAGNIYYGVTHFFANGDQVMERIGFPVRILGSDTILTPWMQVSVVPLIARWIERELTEICASKNLNMR</sequence>
<accession>A0A223CWS1</accession>
<name>A0A223CWS1_9BACL</name>
<evidence type="ECO:0000256" key="2">
    <source>
        <dbReference type="ARBA" id="ARBA00022679"/>
    </source>
</evidence>
<comment type="similarity">
    <text evidence="8">Belongs to the ribose-phosphate pyrophosphokinase family.</text>
</comment>
<dbReference type="GO" id="GO:0005524">
    <property type="term" value="F:ATP binding"/>
    <property type="evidence" value="ECO:0007669"/>
    <property type="project" value="UniProtKB-KW"/>
</dbReference>
<dbReference type="PANTHER" id="PTHR10210:SF32">
    <property type="entry name" value="RIBOSE-PHOSPHATE PYROPHOSPHOKINASE 2"/>
    <property type="match status" value="1"/>
</dbReference>
<dbReference type="GO" id="GO:0006015">
    <property type="term" value="P:5-phosphoribose 1-diphosphate biosynthetic process"/>
    <property type="evidence" value="ECO:0007669"/>
    <property type="project" value="TreeGrafter"/>
</dbReference>
<dbReference type="Proteomes" id="UP000214688">
    <property type="component" value="Chromosome"/>
</dbReference>
<keyword evidence="3 8" id="KW-0545">Nucleotide biosynthesis</keyword>
<keyword evidence="6" id="KW-0067">ATP-binding</keyword>
<protein>
    <recommendedName>
        <fullName evidence="1">ribose-phosphate diphosphokinase</fullName>
        <ecNumber evidence="1">2.7.6.1</ecNumber>
    </recommendedName>
</protein>
<dbReference type="EMBL" id="CP022657">
    <property type="protein sequence ID" value="ASS73667.1"/>
    <property type="molecule type" value="Genomic_DNA"/>
</dbReference>
<dbReference type="GO" id="GO:0004749">
    <property type="term" value="F:ribose phosphate diphosphokinase activity"/>
    <property type="evidence" value="ECO:0007669"/>
    <property type="project" value="UniProtKB-EC"/>
</dbReference>
<evidence type="ECO:0000256" key="6">
    <source>
        <dbReference type="ARBA" id="ARBA00022840"/>
    </source>
</evidence>
<evidence type="ECO:0000256" key="5">
    <source>
        <dbReference type="ARBA" id="ARBA00022777"/>
    </source>
</evidence>
<dbReference type="Gene3D" id="3.40.50.2020">
    <property type="match status" value="2"/>
</dbReference>
<feature type="domain" description="Ribose-phosphate pyrophosphokinase N-terminal" evidence="10">
    <location>
        <begin position="6"/>
        <end position="120"/>
    </location>
</feature>
<keyword evidence="2" id="KW-0808">Transferase</keyword>
<dbReference type="EC" id="2.7.6.1" evidence="1"/>
<evidence type="ECO:0000259" key="9">
    <source>
        <dbReference type="Pfam" id="PF00156"/>
    </source>
</evidence>
<dbReference type="AlphaFoldDB" id="A0A223CWS1"/>
<dbReference type="GO" id="GO:0006164">
    <property type="term" value="P:purine nucleotide biosynthetic process"/>
    <property type="evidence" value="ECO:0007669"/>
    <property type="project" value="TreeGrafter"/>
</dbReference>
<dbReference type="OrthoDB" id="9777067at2"/>
<dbReference type="InterPro" id="IPR005946">
    <property type="entry name" value="Rib-P_diPkinase"/>
</dbReference>
<dbReference type="NCBIfam" id="TIGR01251">
    <property type="entry name" value="ribP_PPkin"/>
    <property type="match status" value="1"/>
</dbReference>
<dbReference type="KEGG" id="tab:CIG75_00870"/>
<evidence type="ECO:0000256" key="7">
    <source>
        <dbReference type="ARBA" id="ARBA00049535"/>
    </source>
</evidence>
<comment type="catalytic activity">
    <reaction evidence="7">
        <text>D-ribose 5-phosphate + ATP = 5-phospho-alpha-D-ribose 1-diphosphate + AMP + H(+)</text>
        <dbReference type="Rhea" id="RHEA:15609"/>
        <dbReference type="ChEBI" id="CHEBI:15378"/>
        <dbReference type="ChEBI" id="CHEBI:30616"/>
        <dbReference type="ChEBI" id="CHEBI:58017"/>
        <dbReference type="ChEBI" id="CHEBI:78346"/>
        <dbReference type="ChEBI" id="CHEBI:456215"/>
        <dbReference type="EC" id="2.7.6.1"/>
    </reaction>
</comment>
<reference evidence="11 12" key="1">
    <citation type="journal article" date="2015" name="Int. J. Syst. Evol. Microbiol.">
        <title>Tumebacillus algifaecis sp. nov., isolated from decomposing algal scum.</title>
        <authorList>
            <person name="Wu Y.F."/>
            <person name="Zhang B."/>
            <person name="Xing P."/>
            <person name="Wu Q.L."/>
            <person name="Liu S.J."/>
        </authorList>
    </citation>
    <scope>NUCLEOTIDE SEQUENCE [LARGE SCALE GENOMIC DNA]</scope>
    <source>
        <strain evidence="11 12">THMBR28</strain>
    </source>
</reference>
<dbReference type="GO" id="GO:0002189">
    <property type="term" value="C:ribose phosphate diphosphokinase complex"/>
    <property type="evidence" value="ECO:0007669"/>
    <property type="project" value="TreeGrafter"/>
</dbReference>
<dbReference type="Pfam" id="PF13793">
    <property type="entry name" value="Pribosyltran_N"/>
    <property type="match status" value="1"/>
</dbReference>
<dbReference type="SUPFAM" id="SSF53271">
    <property type="entry name" value="PRTase-like"/>
    <property type="match status" value="2"/>
</dbReference>
<evidence type="ECO:0000256" key="1">
    <source>
        <dbReference type="ARBA" id="ARBA00013247"/>
    </source>
</evidence>
<dbReference type="GO" id="GO:0016301">
    <property type="term" value="F:kinase activity"/>
    <property type="evidence" value="ECO:0007669"/>
    <property type="project" value="UniProtKB-KW"/>
</dbReference>